<evidence type="ECO:0000313" key="12">
    <source>
        <dbReference type="EMBL" id="KAL0953179.1"/>
    </source>
</evidence>
<evidence type="ECO:0000259" key="11">
    <source>
        <dbReference type="PROSITE" id="PS50157"/>
    </source>
</evidence>
<dbReference type="InterPro" id="IPR036236">
    <property type="entry name" value="Znf_C2H2_sf"/>
</dbReference>
<gene>
    <name evidence="12" type="ORF">HGRIS_004434</name>
</gene>
<keyword evidence="3" id="KW-0677">Repeat</keyword>
<dbReference type="InterPro" id="IPR013087">
    <property type="entry name" value="Znf_C2H2_type"/>
</dbReference>
<dbReference type="PANTHER" id="PTHR14196">
    <property type="entry name" value="ODD-SKIPPED - RELATED"/>
    <property type="match status" value="1"/>
</dbReference>
<evidence type="ECO:0000256" key="4">
    <source>
        <dbReference type="ARBA" id="ARBA00022771"/>
    </source>
</evidence>
<evidence type="ECO:0000256" key="2">
    <source>
        <dbReference type="ARBA" id="ARBA00022723"/>
    </source>
</evidence>
<comment type="subcellular location">
    <subcellularLocation>
        <location evidence="1">Nucleus</location>
    </subcellularLocation>
</comment>
<feature type="domain" description="C2H2-type" evidence="11">
    <location>
        <begin position="320"/>
        <end position="347"/>
    </location>
</feature>
<evidence type="ECO:0000256" key="9">
    <source>
        <dbReference type="PROSITE-ProRule" id="PRU00042"/>
    </source>
</evidence>
<keyword evidence="8" id="KW-0539">Nucleus</keyword>
<proteinExistence type="predicted"/>
<dbReference type="InterPro" id="IPR050717">
    <property type="entry name" value="C2H2-ZF_Transcription_Reg"/>
</dbReference>
<keyword evidence="2" id="KW-0479">Metal-binding</keyword>
<dbReference type="PANTHER" id="PTHR14196:SF0">
    <property type="entry name" value="PROTEIN BOWEL"/>
    <property type="match status" value="1"/>
</dbReference>
<evidence type="ECO:0000256" key="8">
    <source>
        <dbReference type="ARBA" id="ARBA00023242"/>
    </source>
</evidence>
<evidence type="ECO:0000256" key="10">
    <source>
        <dbReference type="SAM" id="MobiDB-lite"/>
    </source>
</evidence>
<evidence type="ECO:0000256" key="7">
    <source>
        <dbReference type="ARBA" id="ARBA00023163"/>
    </source>
</evidence>
<keyword evidence="6" id="KW-0805">Transcription regulation</keyword>
<comment type="caution">
    <text evidence="12">The sequence shown here is derived from an EMBL/GenBank/DDBJ whole genome shotgun (WGS) entry which is preliminary data.</text>
</comment>
<evidence type="ECO:0000256" key="1">
    <source>
        <dbReference type="ARBA" id="ARBA00004123"/>
    </source>
</evidence>
<dbReference type="PROSITE" id="PS50157">
    <property type="entry name" value="ZINC_FINGER_C2H2_2"/>
    <property type="match status" value="1"/>
</dbReference>
<keyword evidence="13" id="KW-1185">Reference proteome</keyword>
<dbReference type="SUPFAM" id="SSF57667">
    <property type="entry name" value="beta-beta-alpha zinc fingers"/>
    <property type="match status" value="1"/>
</dbReference>
<feature type="region of interest" description="Disordered" evidence="10">
    <location>
        <begin position="47"/>
        <end position="69"/>
    </location>
</feature>
<dbReference type="Gene3D" id="3.30.160.60">
    <property type="entry name" value="Classic Zinc Finger"/>
    <property type="match status" value="2"/>
</dbReference>
<organism evidence="12 13">
    <name type="scientific">Hohenbuehelia grisea</name>
    <dbReference type="NCBI Taxonomy" id="104357"/>
    <lineage>
        <taxon>Eukaryota</taxon>
        <taxon>Fungi</taxon>
        <taxon>Dikarya</taxon>
        <taxon>Basidiomycota</taxon>
        <taxon>Agaricomycotina</taxon>
        <taxon>Agaricomycetes</taxon>
        <taxon>Agaricomycetidae</taxon>
        <taxon>Agaricales</taxon>
        <taxon>Pleurotineae</taxon>
        <taxon>Pleurotaceae</taxon>
        <taxon>Hohenbuehelia</taxon>
    </lineage>
</organism>
<dbReference type="PROSITE" id="PS00028">
    <property type="entry name" value="ZINC_FINGER_C2H2_1"/>
    <property type="match status" value="1"/>
</dbReference>
<evidence type="ECO:0000256" key="6">
    <source>
        <dbReference type="ARBA" id="ARBA00023015"/>
    </source>
</evidence>
<keyword evidence="5" id="KW-0862">Zinc</keyword>
<protein>
    <recommendedName>
        <fullName evidence="11">C2H2-type domain-containing protein</fullName>
    </recommendedName>
</protein>
<dbReference type="Proteomes" id="UP001556367">
    <property type="component" value="Unassembled WGS sequence"/>
</dbReference>
<name>A0ABR3JBV6_9AGAR</name>
<dbReference type="EMBL" id="JASNQZ010000008">
    <property type="protein sequence ID" value="KAL0953179.1"/>
    <property type="molecule type" value="Genomic_DNA"/>
</dbReference>
<reference evidence="13" key="1">
    <citation type="submission" date="2024-06" db="EMBL/GenBank/DDBJ databases">
        <title>Multi-omics analyses provide insights into the biosynthesis of the anticancer antibiotic pleurotin in Hohenbuehelia grisea.</title>
        <authorList>
            <person name="Weaver J.A."/>
            <person name="Alberti F."/>
        </authorList>
    </citation>
    <scope>NUCLEOTIDE SEQUENCE [LARGE SCALE GENOMIC DNA]</scope>
    <source>
        <strain evidence="13">T-177</strain>
    </source>
</reference>
<keyword evidence="4 9" id="KW-0863">Zinc-finger</keyword>
<keyword evidence="7" id="KW-0804">Transcription</keyword>
<accession>A0ABR3JBV6</accession>
<evidence type="ECO:0000313" key="13">
    <source>
        <dbReference type="Proteomes" id="UP001556367"/>
    </source>
</evidence>
<sequence length="379" mass="41874">MSTNGNACDEPPQRSQTVITPLNLERPYLPSSPSLSLMSTPNSVEVNRPFPFSRTNVGLGSGATEGDERSYTAPYVERRLHALRPSLRSWPYPTSVVYTNDRSNVAGSRYVHLDGLSMRDVSSSGPPHLPHLIQDRPMHDRLIPLPRNPSHHTAEIGVDPSLSRQLDHFIPVQNPANLSGDVHHTDRVHSPPSLLLRDQNVEVAAPAHSPEDPPRVINPRRQLLPSPLERIPVMNLLSTSIIAAVQHARLPLTPSYNSKHAAKHLPREPREYADPLAPLQETLLEQAGPASAAAPYFKAKVTTGPTRAAAEARRQREGKFSCDTCGETFTAKHNLDYHLRAHTGERPYPCTCGKAYKSQSDCTRHKKNSRNPACRTQGV</sequence>
<evidence type="ECO:0000256" key="3">
    <source>
        <dbReference type="ARBA" id="ARBA00022737"/>
    </source>
</evidence>
<evidence type="ECO:0000256" key="5">
    <source>
        <dbReference type="ARBA" id="ARBA00022833"/>
    </source>
</evidence>